<keyword evidence="8 10" id="KW-0067">ATP-binding</keyword>
<evidence type="ECO:0000256" key="6">
    <source>
        <dbReference type="ARBA" id="ARBA00022741"/>
    </source>
</evidence>
<dbReference type="EMBL" id="CP059572">
    <property type="protein sequence ID" value="QXJ25783.1"/>
    <property type="molecule type" value="Genomic_DNA"/>
</dbReference>
<evidence type="ECO:0000256" key="5">
    <source>
        <dbReference type="ARBA" id="ARBA00022727"/>
    </source>
</evidence>
<dbReference type="PANTHER" id="PTHR10344:SF4">
    <property type="entry name" value="UMP-CMP KINASE 2, MITOCHONDRIAL"/>
    <property type="match status" value="1"/>
</dbReference>
<evidence type="ECO:0000313" key="13">
    <source>
        <dbReference type="Proteomes" id="UP001049518"/>
    </source>
</evidence>
<dbReference type="InterPro" id="IPR018094">
    <property type="entry name" value="Thymidylate_kinase"/>
</dbReference>
<comment type="function">
    <text evidence="10">Phosphorylation of dTMP to form dTDP in both de novo and salvage pathways of dTTP synthesis.</text>
</comment>
<dbReference type="HAMAP" id="MF_00165">
    <property type="entry name" value="Thymidylate_kinase"/>
    <property type="match status" value="1"/>
</dbReference>
<evidence type="ECO:0000256" key="2">
    <source>
        <dbReference type="ARBA" id="ARBA00012980"/>
    </source>
</evidence>
<proteinExistence type="inferred from homology"/>
<evidence type="ECO:0000256" key="8">
    <source>
        <dbReference type="ARBA" id="ARBA00022840"/>
    </source>
</evidence>
<evidence type="ECO:0000313" key="12">
    <source>
        <dbReference type="EMBL" id="QXJ25783.1"/>
    </source>
</evidence>
<evidence type="ECO:0000256" key="1">
    <source>
        <dbReference type="ARBA" id="ARBA00009776"/>
    </source>
</evidence>
<dbReference type="PANTHER" id="PTHR10344">
    <property type="entry name" value="THYMIDYLATE KINASE"/>
    <property type="match status" value="1"/>
</dbReference>
<reference evidence="12" key="1">
    <citation type="submission" date="2020-07" db="EMBL/GenBank/DDBJ databases">
        <authorList>
            <person name="Tarantini F.S."/>
            <person name="Hong K.W."/>
            <person name="Chan K.G."/>
        </authorList>
    </citation>
    <scope>NUCLEOTIDE SEQUENCE</scope>
    <source>
        <strain evidence="12">32-07</strain>
    </source>
</reference>
<evidence type="ECO:0000256" key="10">
    <source>
        <dbReference type="HAMAP-Rule" id="MF_00165"/>
    </source>
</evidence>
<keyword evidence="6 10" id="KW-0547">Nucleotide-binding</keyword>
<dbReference type="RefSeq" id="WP_231331966.1">
    <property type="nucleotide sequence ID" value="NZ_CP059572.1"/>
</dbReference>
<dbReference type="Proteomes" id="UP001049518">
    <property type="component" value="Chromosome"/>
</dbReference>
<dbReference type="Pfam" id="PF02223">
    <property type="entry name" value="Thymidylate_kin"/>
    <property type="match status" value="1"/>
</dbReference>
<comment type="catalytic activity">
    <reaction evidence="9 10">
        <text>dTMP + ATP = dTDP + ADP</text>
        <dbReference type="Rhea" id="RHEA:13517"/>
        <dbReference type="ChEBI" id="CHEBI:30616"/>
        <dbReference type="ChEBI" id="CHEBI:58369"/>
        <dbReference type="ChEBI" id="CHEBI:63528"/>
        <dbReference type="ChEBI" id="CHEBI:456216"/>
        <dbReference type="EC" id="2.7.4.9"/>
    </reaction>
</comment>
<sequence>MLADARFIALEGPKAAGKTTLVTALAARLGACVGAPVLTKEPTPAFDVSQEQRLQGVALAAAIAEDRRRHLTEVIAPALARGRTVICDRYLLSSYVFHTADGVQQSVVEQLNRGCPLPCVNVVLCVQAAELGRRRAGRARATRLQRQDPAAETAAYLHYAEVMQTQGVARVIVDNSTMTDHYRLLDWLCESHLEGLQ</sequence>
<evidence type="ECO:0000256" key="7">
    <source>
        <dbReference type="ARBA" id="ARBA00022777"/>
    </source>
</evidence>
<dbReference type="Gene3D" id="3.40.50.300">
    <property type="entry name" value="P-loop containing nucleotide triphosphate hydrolases"/>
    <property type="match status" value="1"/>
</dbReference>
<keyword evidence="13" id="KW-1185">Reference proteome</keyword>
<keyword evidence="5 10" id="KW-0545">Nucleotide biosynthesis</keyword>
<evidence type="ECO:0000256" key="3">
    <source>
        <dbReference type="ARBA" id="ARBA00017144"/>
    </source>
</evidence>
<keyword evidence="4 10" id="KW-0808">Transferase</keyword>
<protein>
    <recommendedName>
        <fullName evidence="3 10">Thymidylate kinase</fullName>
        <ecNumber evidence="2 10">2.7.4.9</ecNumber>
    </recommendedName>
    <alternativeName>
        <fullName evidence="10">dTMP kinase</fullName>
    </alternativeName>
</protein>
<dbReference type="InterPro" id="IPR027417">
    <property type="entry name" value="P-loop_NTPase"/>
</dbReference>
<dbReference type="InterPro" id="IPR039430">
    <property type="entry name" value="Thymidylate_kin-like_dom"/>
</dbReference>
<evidence type="ECO:0000259" key="11">
    <source>
        <dbReference type="Pfam" id="PF02223"/>
    </source>
</evidence>
<comment type="similarity">
    <text evidence="1 10">Belongs to the thymidylate kinase family.</text>
</comment>
<dbReference type="EC" id="2.7.4.9" evidence="2 10"/>
<name>A0ABX8R4M2_9ACTN</name>
<feature type="domain" description="Thymidylate kinase-like" evidence="11">
    <location>
        <begin position="10"/>
        <end position="166"/>
    </location>
</feature>
<accession>A0ABX8R4M2</accession>
<dbReference type="SUPFAM" id="SSF52540">
    <property type="entry name" value="P-loop containing nucleoside triphosphate hydrolases"/>
    <property type="match status" value="1"/>
</dbReference>
<evidence type="ECO:0000256" key="9">
    <source>
        <dbReference type="ARBA" id="ARBA00048743"/>
    </source>
</evidence>
<keyword evidence="7 10" id="KW-0418">Kinase</keyword>
<gene>
    <name evidence="10" type="primary">tmk</name>
    <name evidence="12" type="ORF">AGRA3207_007333</name>
</gene>
<comment type="caution">
    <text evidence="10">Lacks conserved residue(s) required for the propagation of feature annotation.</text>
</comment>
<evidence type="ECO:0000256" key="4">
    <source>
        <dbReference type="ARBA" id="ARBA00022679"/>
    </source>
</evidence>
<organism evidence="12 13">
    <name type="scientific">Actinomadura graeca</name>
    <dbReference type="NCBI Taxonomy" id="2750812"/>
    <lineage>
        <taxon>Bacteria</taxon>
        <taxon>Bacillati</taxon>
        <taxon>Actinomycetota</taxon>
        <taxon>Actinomycetes</taxon>
        <taxon>Streptosporangiales</taxon>
        <taxon>Thermomonosporaceae</taxon>
        <taxon>Actinomadura</taxon>
    </lineage>
</organism>